<dbReference type="PROSITE" id="PS51819">
    <property type="entry name" value="VOC"/>
    <property type="match status" value="1"/>
</dbReference>
<dbReference type="InterPro" id="IPR037523">
    <property type="entry name" value="VOC_core"/>
</dbReference>
<proteinExistence type="predicted"/>
<feature type="domain" description="VOC" evidence="2">
    <location>
        <begin position="7"/>
        <end position="134"/>
    </location>
</feature>
<dbReference type="Gene3D" id="3.10.180.10">
    <property type="entry name" value="2,3-Dihydroxybiphenyl 1,2-Dioxygenase, domain 1"/>
    <property type="match status" value="1"/>
</dbReference>
<reference evidence="3 4" key="1">
    <citation type="submission" date="2020-08" db="EMBL/GenBank/DDBJ databases">
        <title>Genomic Encyclopedia of Type Strains, Phase IV (KMG-IV): sequencing the most valuable type-strain genomes for metagenomic binning, comparative biology and taxonomic classification.</title>
        <authorList>
            <person name="Goeker M."/>
        </authorList>
    </citation>
    <scope>NUCLEOTIDE SEQUENCE [LARGE SCALE GENOMIC DNA]</scope>
    <source>
        <strain evidence="3 4">DSM 27521</strain>
    </source>
</reference>
<dbReference type="GO" id="GO:0046491">
    <property type="term" value="P:L-methylmalonyl-CoA metabolic process"/>
    <property type="evidence" value="ECO:0007669"/>
    <property type="project" value="TreeGrafter"/>
</dbReference>
<dbReference type="InterPro" id="IPR004360">
    <property type="entry name" value="Glyas_Fos-R_dOase_dom"/>
</dbReference>
<protein>
    <submittedName>
        <fullName evidence="3">Methylmalonyl-CoA/ethylmalonyl-CoA epimerase</fullName>
        <ecNumber evidence="3">5.1.99.1</ecNumber>
    </submittedName>
</protein>
<dbReference type="Pfam" id="PF00903">
    <property type="entry name" value="Glyoxalase"/>
    <property type="match status" value="1"/>
</dbReference>
<organism evidence="3 4">
    <name type="scientific">Deinococcus metalli</name>
    <dbReference type="NCBI Taxonomy" id="1141878"/>
    <lineage>
        <taxon>Bacteria</taxon>
        <taxon>Thermotogati</taxon>
        <taxon>Deinococcota</taxon>
        <taxon>Deinococci</taxon>
        <taxon>Deinococcales</taxon>
        <taxon>Deinococcaceae</taxon>
        <taxon>Deinococcus</taxon>
    </lineage>
</organism>
<gene>
    <name evidence="3" type="ORF">HNQ07_002932</name>
</gene>
<evidence type="ECO:0000313" key="4">
    <source>
        <dbReference type="Proteomes" id="UP000539473"/>
    </source>
</evidence>
<comment type="caution">
    <text evidence="3">The sequence shown here is derived from an EMBL/GenBank/DDBJ whole genome shotgun (WGS) entry which is preliminary data.</text>
</comment>
<dbReference type="AlphaFoldDB" id="A0A7W8KFV9"/>
<dbReference type="InterPro" id="IPR029068">
    <property type="entry name" value="Glyas_Bleomycin-R_OHBP_Dase"/>
</dbReference>
<evidence type="ECO:0000313" key="3">
    <source>
        <dbReference type="EMBL" id="MBB5377440.1"/>
    </source>
</evidence>
<name>A0A7W8KFV9_9DEIO</name>
<dbReference type="Proteomes" id="UP000539473">
    <property type="component" value="Unassembled WGS sequence"/>
</dbReference>
<sequence length="137" mass="15075">MTGLQFSMHHFGLSVPDLDATIAWYTATLDFELEAAYDVAVLPARAAFLRHGAVRVELFEVSGAVPAPENAQDLRVHGLRHVALAVDDIVATRDLLRTRGVEFVSEPATVPGSGGDRYAFFRDNNGILIELFEMYRA</sequence>
<dbReference type="PANTHER" id="PTHR43048:SF5">
    <property type="entry name" value="BLR5325 PROTEIN"/>
    <property type="match status" value="1"/>
</dbReference>
<dbReference type="InterPro" id="IPR051785">
    <property type="entry name" value="MMCE/EMCE_epimerase"/>
</dbReference>
<dbReference type="PANTHER" id="PTHR43048">
    <property type="entry name" value="METHYLMALONYL-COA EPIMERASE"/>
    <property type="match status" value="1"/>
</dbReference>
<keyword evidence="1" id="KW-0479">Metal-binding</keyword>
<evidence type="ECO:0000256" key="1">
    <source>
        <dbReference type="ARBA" id="ARBA00022723"/>
    </source>
</evidence>
<dbReference type="RefSeq" id="WP_221275085.1">
    <property type="nucleotide sequence ID" value="NZ_BNAJ01000007.1"/>
</dbReference>
<accession>A0A7W8KFV9</accession>
<dbReference type="EMBL" id="JACHFK010000007">
    <property type="protein sequence ID" value="MBB5377440.1"/>
    <property type="molecule type" value="Genomic_DNA"/>
</dbReference>
<keyword evidence="3" id="KW-0413">Isomerase</keyword>
<evidence type="ECO:0000259" key="2">
    <source>
        <dbReference type="PROSITE" id="PS51819"/>
    </source>
</evidence>
<dbReference type="EC" id="5.1.99.1" evidence="3"/>
<dbReference type="SUPFAM" id="SSF54593">
    <property type="entry name" value="Glyoxalase/Bleomycin resistance protein/Dihydroxybiphenyl dioxygenase"/>
    <property type="match status" value="1"/>
</dbReference>
<dbReference type="GO" id="GO:0046872">
    <property type="term" value="F:metal ion binding"/>
    <property type="evidence" value="ECO:0007669"/>
    <property type="project" value="UniProtKB-KW"/>
</dbReference>
<dbReference type="GO" id="GO:0004493">
    <property type="term" value="F:methylmalonyl-CoA epimerase activity"/>
    <property type="evidence" value="ECO:0007669"/>
    <property type="project" value="UniProtKB-EC"/>
</dbReference>